<organism evidence="1">
    <name type="scientific">Myoviridae sp. ctjz83</name>
    <dbReference type="NCBI Taxonomy" id="2826083"/>
    <lineage>
        <taxon>Viruses</taxon>
        <taxon>Duplodnaviria</taxon>
        <taxon>Heunggongvirae</taxon>
        <taxon>Uroviricota</taxon>
        <taxon>Caudoviricetes</taxon>
    </lineage>
</organism>
<dbReference type="Pfam" id="PF03237">
    <property type="entry name" value="Terminase_6N"/>
    <property type="match status" value="1"/>
</dbReference>
<proteinExistence type="predicted"/>
<name>A0A8D9UH35_9CAUD</name>
<sequence>MTVNLGTPNPKQEQFLLSEKRRVCYGGARGGGKSWVVRAKATMLAVNYSGIKILILRRTYADLWQNHVLELRKVLEPDIATYRDSEKAMIFPNGSRIRFGYCSAETDVLQYQGQEYDIMFLDEATQFTEFMYNNLVASNRGANDFPHRMYLTCNPGGVGHAWVKRLFIDRDYTASENPEDYEFIPAKVYDNKVLVDKDPDYVRMLETLPEDMRRAWLDGDWNVFAGQYFAEWRNDIHVIDPIDIPDWWRRYFAMDYGLDMLAGYWIAIDGDGNGYVYREIYESGLIASDAAMRIKEANGDDKIEQWLAPPDLWNRRNDTGRSVADIFMEQDIPLVKVDNDRINGWQDVHEWLKPRDSRDIITGDKTRIAGLRFFRNCKQVIRCLPMVQYDDHKPNDVATEPHELTHAPDAIRYFCSGRPYAGQPPVTKYKLPPELRQTEEQGGYQVW</sequence>
<dbReference type="EMBL" id="BK014725">
    <property type="protein sequence ID" value="DAD55452.1"/>
    <property type="molecule type" value="Genomic_DNA"/>
</dbReference>
<dbReference type="SUPFAM" id="SSF52540">
    <property type="entry name" value="P-loop containing nucleoside triphosphate hydrolases"/>
    <property type="match status" value="1"/>
</dbReference>
<dbReference type="InterPro" id="IPR027417">
    <property type="entry name" value="P-loop_NTPase"/>
</dbReference>
<accession>A0A8D9UH35</accession>
<reference evidence="1" key="1">
    <citation type="journal article" date="2021" name="Proc. Natl. Acad. Sci. U.S.A.">
        <title>A Catalog of Tens of Thousands of Viruses from Human Metagenomes Reveals Hidden Associations with Chronic Diseases.</title>
        <authorList>
            <person name="Tisza M.J."/>
            <person name="Buck C.B."/>
        </authorList>
    </citation>
    <scope>NUCLEOTIDE SEQUENCE</scope>
    <source>
        <strain evidence="1">Ctjz83</strain>
    </source>
</reference>
<protein>
    <submittedName>
        <fullName evidence="1">Large subunit terminase</fullName>
    </submittedName>
</protein>
<dbReference type="Gene3D" id="3.40.50.300">
    <property type="entry name" value="P-loop containing nucleotide triphosphate hydrolases"/>
    <property type="match status" value="1"/>
</dbReference>
<dbReference type="Gene3D" id="3.30.420.280">
    <property type="match status" value="1"/>
</dbReference>
<evidence type="ECO:0000313" key="1">
    <source>
        <dbReference type="EMBL" id="DAD55452.1"/>
    </source>
</evidence>